<dbReference type="PRINTS" id="PR01490">
    <property type="entry name" value="RTXTOXIND"/>
</dbReference>
<dbReference type="InterPro" id="IPR058781">
    <property type="entry name" value="HH_AprE-like"/>
</dbReference>
<keyword evidence="5 9" id="KW-0997">Cell inner membrane</keyword>
<comment type="subcellular location">
    <subcellularLocation>
        <location evidence="1 9">Cell inner membrane</location>
        <topology evidence="1 9">Single-pass membrane protein</topology>
    </subcellularLocation>
</comment>
<dbReference type="Pfam" id="PF25994">
    <property type="entry name" value="HH_AprE"/>
    <property type="match status" value="1"/>
</dbReference>
<protein>
    <recommendedName>
        <fullName evidence="9">Membrane fusion protein (MFP) family protein</fullName>
    </recommendedName>
</protein>
<dbReference type="InterPro" id="IPR010129">
    <property type="entry name" value="T1SS_HlyD"/>
</dbReference>
<feature type="domain" description="AprE-like long alpha-helical hairpin" evidence="11">
    <location>
        <begin position="90"/>
        <end position="279"/>
    </location>
</feature>
<evidence type="ECO:0000256" key="9">
    <source>
        <dbReference type="RuleBase" id="RU365093"/>
    </source>
</evidence>
<dbReference type="PANTHER" id="PTHR30386">
    <property type="entry name" value="MEMBRANE FUSION SUBUNIT OF EMRAB-TOLC MULTIDRUG EFFLUX PUMP"/>
    <property type="match status" value="1"/>
</dbReference>
<dbReference type="PANTHER" id="PTHR30386:SF17">
    <property type="entry name" value="ALKALINE PROTEASE SECRETION PROTEIN APRE"/>
    <property type="match status" value="1"/>
</dbReference>
<accession>A0ABT2LUL4</accession>
<evidence type="ECO:0000256" key="4">
    <source>
        <dbReference type="ARBA" id="ARBA00022475"/>
    </source>
</evidence>
<feature type="domain" description="AprE-like beta-barrel" evidence="12">
    <location>
        <begin position="321"/>
        <end position="410"/>
    </location>
</feature>
<evidence type="ECO:0000313" key="14">
    <source>
        <dbReference type="Proteomes" id="UP001320831"/>
    </source>
</evidence>
<reference evidence="13 14" key="1">
    <citation type="submission" date="2022-09" db="EMBL/GenBank/DDBJ databases">
        <title>Chelativorans salina sp. nov., a novel slightly halophilic bacterium isolated from a saline lake sediment enrichment.</title>
        <authorList>
            <person name="Gao L."/>
            <person name="Fang B.-Z."/>
            <person name="Li W.-J."/>
        </authorList>
    </citation>
    <scope>NUCLEOTIDE SEQUENCE [LARGE SCALE GENOMIC DNA]</scope>
    <source>
        <strain evidence="13 14">EGI FJ00035</strain>
    </source>
</reference>
<evidence type="ECO:0000313" key="13">
    <source>
        <dbReference type="EMBL" id="MCT7378218.1"/>
    </source>
</evidence>
<evidence type="ECO:0000259" key="12">
    <source>
        <dbReference type="Pfam" id="PF26002"/>
    </source>
</evidence>
<dbReference type="RefSeq" id="WP_260907078.1">
    <property type="nucleotide sequence ID" value="NZ_JAOCZP010000012.1"/>
</dbReference>
<evidence type="ECO:0000256" key="3">
    <source>
        <dbReference type="ARBA" id="ARBA00022448"/>
    </source>
</evidence>
<name>A0ABT2LUL4_9HYPH</name>
<dbReference type="InterPro" id="IPR058982">
    <property type="entry name" value="Beta-barrel_AprE"/>
</dbReference>
<keyword evidence="14" id="KW-1185">Reference proteome</keyword>
<dbReference type="Gene3D" id="2.40.50.100">
    <property type="match status" value="1"/>
</dbReference>
<dbReference type="EMBL" id="JAOCZP010000012">
    <property type="protein sequence ID" value="MCT7378218.1"/>
    <property type="molecule type" value="Genomic_DNA"/>
</dbReference>
<dbReference type="Gene3D" id="2.40.30.170">
    <property type="match status" value="1"/>
</dbReference>
<evidence type="ECO:0000256" key="2">
    <source>
        <dbReference type="ARBA" id="ARBA00009477"/>
    </source>
</evidence>
<evidence type="ECO:0000256" key="1">
    <source>
        <dbReference type="ARBA" id="ARBA00004377"/>
    </source>
</evidence>
<evidence type="ECO:0000256" key="10">
    <source>
        <dbReference type="SAM" id="Coils"/>
    </source>
</evidence>
<dbReference type="Pfam" id="PF26002">
    <property type="entry name" value="Beta-barrel_AprE"/>
    <property type="match status" value="1"/>
</dbReference>
<dbReference type="InterPro" id="IPR050739">
    <property type="entry name" value="MFP"/>
</dbReference>
<evidence type="ECO:0000256" key="7">
    <source>
        <dbReference type="ARBA" id="ARBA00022989"/>
    </source>
</evidence>
<proteinExistence type="inferred from homology"/>
<comment type="caution">
    <text evidence="13">The sequence shown here is derived from an EMBL/GenBank/DDBJ whole genome shotgun (WGS) entry which is preliminary data.</text>
</comment>
<feature type="coiled-coil region" evidence="10">
    <location>
        <begin position="150"/>
        <end position="177"/>
    </location>
</feature>
<keyword evidence="4 9" id="KW-1003">Cell membrane</keyword>
<evidence type="ECO:0000256" key="5">
    <source>
        <dbReference type="ARBA" id="ARBA00022519"/>
    </source>
</evidence>
<evidence type="ECO:0000256" key="6">
    <source>
        <dbReference type="ARBA" id="ARBA00022692"/>
    </source>
</evidence>
<keyword evidence="3 9" id="KW-0813">Transport</keyword>
<organism evidence="13 14">
    <name type="scientific">Chelativorans salis</name>
    <dbReference type="NCBI Taxonomy" id="2978478"/>
    <lineage>
        <taxon>Bacteria</taxon>
        <taxon>Pseudomonadati</taxon>
        <taxon>Pseudomonadota</taxon>
        <taxon>Alphaproteobacteria</taxon>
        <taxon>Hyphomicrobiales</taxon>
        <taxon>Phyllobacteriaceae</taxon>
        <taxon>Chelativorans</taxon>
    </lineage>
</organism>
<keyword evidence="8 9" id="KW-0472">Membrane</keyword>
<comment type="similarity">
    <text evidence="2 9">Belongs to the membrane fusion protein (MFP) (TC 8.A.1) family.</text>
</comment>
<evidence type="ECO:0000259" key="11">
    <source>
        <dbReference type="Pfam" id="PF25994"/>
    </source>
</evidence>
<gene>
    <name evidence="13" type="ORF">N5A92_24715</name>
</gene>
<sequence length="433" mass="46994">MAWHDGVRTGLTGPVLAGLIALVGGFGGFAAWAVLAPMSGAVIAPAKITVEGHNKIVQHLEGGIVREILVEDGQKVDAGQPVLVLDGTAARSEANRLKAQLAAIEAVEARTLAERDGAAEPSFPAWLLTADDAETVRLLDDQRAEFDVRLRMHKAEIAVLEQQIAALEEQIAGHEVQEGETARQMAFLAEERQDLETLLAQGLTRKSQVLALKRAEAELKGRQGQLTAAVAESKQSIAEIRERIEQARSARISETSAQLAELRFKRTEILEKLRAAQDVSGRLVVRAPASGIVIDLAKHNTGAVITPGQELMTIVPEGTGLVVEARVRPQDIDELHMGQEAWLNFSAFDTRQTPPVAARVVYMSADRLENERTGEPYYLARLEISADPASGFDPSRVGPGHDVEVFITTGERTFFEYIAAPLTKTLARSFRES</sequence>
<keyword evidence="10" id="KW-0175">Coiled coil</keyword>
<dbReference type="Proteomes" id="UP001320831">
    <property type="component" value="Unassembled WGS sequence"/>
</dbReference>
<keyword evidence="7 9" id="KW-1133">Transmembrane helix</keyword>
<dbReference type="NCBIfam" id="TIGR01843">
    <property type="entry name" value="type_I_hlyD"/>
    <property type="match status" value="1"/>
</dbReference>
<evidence type="ECO:0000256" key="8">
    <source>
        <dbReference type="ARBA" id="ARBA00023136"/>
    </source>
</evidence>
<keyword evidence="6 9" id="KW-0812">Transmembrane</keyword>
<feature type="transmembrane region" description="Helical" evidence="9">
    <location>
        <begin position="15"/>
        <end position="35"/>
    </location>
</feature>